<dbReference type="WBParaSite" id="HNAJ_0001009801-mRNA-1">
    <property type="protein sequence ID" value="HNAJ_0001009801-mRNA-1"/>
    <property type="gene ID" value="HNAJ_0001009801"/>
</dbReference>
<dbReference type="AlphaFoldDB" id="A0A0R3TR98"/>
<reference evidence="1 2" key="2">
    <citation type="submission" date="2018-11" db="EMBL/GenBank/DDBJ databases">
        <authorList>
            <consortium name="Pathogen Informatics"/>
        </authorList>
    </citation>
    <scope>NUCLEOTIDE SEQUENCE [LARGE SCALE GENOMIC DNA]</scope>
</reference>
<evidence type="ECO:0000313" key="2">
    <source>
        <dbReference type="Proteomes" id="UP000278807"/>
    </source>
</evidence>
<dbReference type="Proteomes" id="UP000278807">
    <property type="component" value="Unassembled WGS sequence"/>
</dbReference>
<proteinExistence type="predicted"/>
<organism evidence="3">
    <name type="scientific">Rodentolepis nana</name>
    <name type="common">Dwarf tapeworm</name>
    <name type="synonym">Hymenolepis nana</name>
    <dbReference type="NCBI Taxonomy" id="102285"/>
    <lineage>
        <taxon>Eukaryota</taxon>
        <taxon>Metazoa</taxon>
        <taxon>Spiralia</taxon>
        <taxon>Lophotrochozoa</taxon>
        <taxon>Platyhelminthes</taxon>
        <taxon>Cestoda</taxon>
        <taxon>Eucestoda</taxon>
        <taxon>Cyclophyllidea</taxon>
        <taxon>Hymenolepididae</taxon>
        <taxon>Rodentolepis</taxon>
    </lineage>
</organism>
<sequence>MDLTTLLDQRIPYSDISSPCLILVNSRGLNISHEEILASAFSSFFNKSLELSTANLLFTARQPFSRYTSFLDPIFRRSIGKHQVYGFDFADELVKNPLERCGEALFLSMNRLIDDFEVLSKERKLFLMVDDLSYVEDLGVSCKKLLSRLLKSSIHYLLIGYHNTNDGITDDYLFHLLHRRADLFLDVSSLNTGYSNTLDGQLTISTPNSGMSSGETQKDHFTFFAEGQTVRCYTQGSSSLVS</sequence>
<dbReference type="OrthoDB" id="9995306at2759"/>
<keyword evidence="2" id="KW-1185">Reference proteome</keyword>
<protein>
    <submittedName>
        <fullName evidence="3">Elongator complex protein 6</fullName>
    </submittedName>
</protein>
<dbReference type="Gene3D" id="3.40.50.300">
    <property type="entry name" value="P-loop containing nucleotide triphosphate hydrolases"/>
    <property type="match status" value="1"/>
</dbReference>
<evidence type="ECO:0000313" key="1">
    <source>
        <dbReference type="EMBL" id="VDO07161.1"/>
    </source>
</evidence>
<gene>
    <name evidence="1" type="ORF">HNAJ_LOCUS10093</name>
</gene>
<dbReference type="InterPro" id="IPR027417">
    <property type="entry name" value="P-loop_NTPase"/>
</dbReference>
<reference evidence="3" key="1">
    <citation type="submission" date="2017-02" db="UniProtKB">
        <authorList>
            <consortium name="WormBaseParasite"/>
        </authorList>
    </citation>
    <scope>IDENTIFICATION</scope>
</reference>
<accession>A0A0R3TR98</accession>
<evidence type="ECO:0000313" key="3">
    <source>
        <dbReference type="WBParaSite" id="HNAJ_0001009801-mRNA-1"/>
    </source>
</evidence>
<dbReference type="EMBL" id="UZAE01012878">
    <property type="protein sequence ID" value="VDO07161.1"/>
    <property type="molecule type" value="Genomic_DNA"/>
</dbReference>
<name>A0A0R3TR98_RODNA</name>